<sequence length="723" mass="82731">MNAIVSFMKRHYKKILIVLVAAVGLWSFMPKSKEGDPEKDKLLLELLTYVIEKGHYSPSEINDTFSKGVYKEYIEALDPSKRFFLQSDIDEFAQYETKIDDQIVNRDLTFFNLTYDRLIQRMEESRAYYKEILDKPIDYKVDESINTDYENAPYCKNVAELKERWRKQIKLSTLASLVEKQKLQEKGTDKKEVKVEVKTYEQLEKETRENALKSLNENFDFIKDLTRTDWFSVYINAITTRFDPHTSYFAPEDKERFDVSMSGKLEGIGARLQKKNDYTEITELISGGPAWRGKELEAGDVVLKVAQGNGEPVDVVGMRLDDVVKKIKGPKGTEVRLTVKKQDGSLKVISIIRDEVEIEETYARSSIVEKNGVKYGIIYLPKFYIDFENKDSRDAAKDVAIEVERLKNAGVEGLIVDVRDNGGGSLKTVVDISGLFIDQGPIVQVRSAAGRKEVLYDRDPKVAWDGPLVIMTNEFSASASEILAAAMQDYKRAVIVGSKQTYGKGTVQNVIDLNQFVRGSTVGDLGALKTTTQKFYRINGGSTQLEGVKSDVVMPDKYAYLEMGERDIDNAMPWDKIDPAPYKTWTNQPNYEFALANSKKRLSASPQLKLIDENAKWLDNRNDITTYSLQIDKYKQEQKQLDEMNKKFKAIADYKNNFEFKSLPNEEEQMKTDVTLKEKRDRWHENLSKDIYIEEAIHVLDDLQNGANKGVSNKVKKEKLLKS</sequence>
<dbReference type="SMART" id="SM00228">
    <property type="entry name" value="PDZ"/>
    <property type="match status" value="1"/>
</dbReference>
<dbReference type="InterPro" id="IPR005151">
    <property type="entry name" value="Tail-specific_protease"/>
</dbReference>
<dbReference type="GO" id="GO:0004175">
    <property type="term" value="F:endopeptidase activity"/>
    <property type="evidence" value="ECO:0007669"/>
    <property type="project" value="TreeGrafter"/>
</dbReference>
<dbReference type="SMART" id="SM00245">
    <property type="entry name" value="TSPc"/>
    <property type="match status" value="1"/>
</dbReference>
<dbReference type="CDD" id="cd07560">
    <property type="entry name" value="Peptidase_S41_CPP"/>
    <property type="match status" value="1"/>
</dbReference>
<evidence type="ECO:0000313" key="8">
    <source>
        <dbReference type="Proteomes" id="UP000184147"/>
    </source>
</evidence>
<evidence type="ECO:0000259" key="6">
    <source>
        <dbReference type="PROSITE" id="PS50106"/>
    </source>
</evidence>
<dbReference type="GO" id="GO:0007165">
    <property type="term" value="P:signal transduction"/>
    <property type="evidence" value="ECO:0007669"/>
    <property type="project" value="TreeGrafter"/>
</dbReference>
<feature type="domain" description="PDZ" evidence="6">
    <location>
        <begin position="258"/>
        <end position="328"/>
    </location>
</feature>
<dbReference type="Pfam" id="PF11818">
    <property type="entry name" value="DUF3340"/>
    <property type="match status" value="1"/>
</dbReference>
<dbReference type="Gene3D" id="3.90.226.10">
    <property type="entry name" value="2-enoyl-CoA Hydratase, Chain A, domain 1"/>
    <property type="match status" value="1"/>
</dbReference>
<dbReference type="RefSeq" id="WP_073361572.1">
    <property type="nucleotide sequence ID" value="NZ_FQVQ01000002.1"/>
</dbReference>
<dbReference type="InterPro" id="IPR036034">
    <property type="entry name" value="PDZ_sf"/>
</dbReference>
<evidence type="ECO:0000313" key="7">
    <source>
        <dbReference type="EMBL" id="SHE97560.1"/>
    </source>
</evidence>
<evidence type="ECO:0000256" key="1">
    <source>
        <dbReference type="ARBA" id="ARBA00009179"/>
    </source>
</evidence>
<dbReference type="GO" id="GO:0008236">
    <property type="term" value="F:serine-type peptidase activity"/>
    <property type="evidence" value="ECO:0007669"/>
    <property type="project" value="UniProtKB-KW"/>
</dbReference>
<dbReference type="GO" id="GO:0030288">
    <property type="term" value="C:outer membrane-bounded periplasmic space"/>
    <property type="evidence" value="ECO:0007669"/>
    <property type="project" value="TreeGrafter"/>
</dbReference>
<dbReference type="OrthoDB" id="9812068at2"/>
<keyword evidence="8" id="KW-1185">Reference proteome</keyword>
<dbReference type="SUPFAM" id="SSF52096">
    <property type="entry name" value="ClpP/crotonase"/>
    <property type="match status" value="1"/>
</dbReference>
<dbReference type="CDD" id="cd06782">
    <property type="entry name" value="cpPDZ_CPP-like"/>
    <property type="match status" value="1"/>
</dbReference>
<dbReference type="PANTHER" id="PTHR32060:SF22">
    <property type="entry name" value="CARBOXYL-TERMINAL-PROCESSING PEPTIDASE 3, CHLOROPLASTIC"/>
    <property type="match status" value="1"/>
</dbReference>
<organism evidence="7 8">
    <name type="scientific">Flavobacterium fontis</name>
    <dbReference type="NCBI Taxonomy" id="1124188"/>
    <lineage>
        <taxon>Bacteria</taxon>
        <taxon>Pseudomonadati</taxon>
        <taxon>Bacteroidota</taxon>
        <taxon>Flavobacteriia</taxon>
        <taxon>Flavobacteriales</taxon>
        <taxon>Flavobacteriaceae</taxon>
        <taxon>Flavobacterium</taxon>
    </lineage>
</organism>
<dbReference type="Proteomes" id="UP000184147">
    <property type="component" value="Unassembled WGS sequence"/>
</dbReference>
<keyword evidence="4 5" id="KW-0720">Serine protease</keyword>
<evidence type="ECO:0000256" key="4">
    <source>
        <dbReference type="ARBA" id="ARBA00022825"/>
    </source>
</evidence>
<dbReference type="InterPro" id="IPR020992">
    <property type="entry name" value="Tail_Prtase_C"/>
</dbReference>
<protein>
    <submittedName>
        <fullName evidence="7">Carboxyl-terminal processing protease</fullName>
    </submittedName>
</protein>
<dbReference type="STRING" id="1124188.SAMN05444377_102198"/>
<reference evidence="7 8" key="1">
    <citation type="submission" date="2016-11" db="EMBL/GenBank/DDBJ databases">
        <authorList>
            <person name="Jaros S."/>
            <person name="Januszkiewicz K."/>
            <person name="Wedrychowicz H."/>
        </authorList>
    </citation>
    <scope>NUCLEOTIDE SEQUENCE [LARGE SCALE GENOMIC DNA]</scope>
    <source>
        <strain evidence="7 8">DSM 25660</strain>
    </source>
</reference>
<keyword evidence="3 5" id="KW-0378">Hydrolase</keyword>
<dbReference type="GO" id="GO:0006508">
    <property type="term" value="P:proteolysis"/>
    <property type="evidence" value="ECO:0007669"/>
    <property type="project" value="UniProtKB-KW"/>
</dbReference>
<dbReference type="SUPFAM" id="SSF50156">
    <property type="entry name" value="PDZ domain-like"/>
    <property type="match status" value="1"/>
</dbReference>
<dbReference type="Gene3D" id="2.30.42.10">
    <property type="match status" value="1"/>
</dbReference>
<accession>A0A1M4XVV8</accession>
<evidence type="ECO:0000256" key="3">
    <source>
        <dbReference type="ARBA" id="ARBA00022801"/>
    </source>
</evidence>
<dbReference type="PROSITE" id="PS50106">
    <property type="entry name" value="PDZ"/>
    <property type="match status" value="1"/>
</dbReference>
<dbReference type="Pfam" id="PF03572">
    <property type="entry name" value="Peptidase_S41"/>
    <property type="match status" value="1"/>
</dbReference>
<dbReference type="InterPro" id="IPR029045">
    <property type="entry name" value="ClpP/crotonase-like_dom_sf"/>
</dbReference>
<evidence type="ECO:0000256" key="2">
    <source>
        <dbReference type="ARBA" id="ARBA00022670"/>
    </source>
</evidence>
<dbReference type="InterPro" id="IPR040573">
    <property type="entry name" value="TSP_N"/>
</dbReference>
<gene>
    <name evidence="7" type="ORF">SAMN05444377_102198</name>
</gene>
<dbReference type="PANTHER" id="PTHR32060">
    <property type="entry name" value="TAIL-SPECIFIC PROTEASE"/>
    <property type="match status" value="1"/>
</dbReference>
<keyword evidence="2 5" id="KW-0645">Protease</keyword>
<dbReference type="Pfam" id="PF17804">
    <property type="entry name" value="TSP_NTD"/>
    <property type="match status" value="1"/>
</dbReference>
<evidence type="ECO:0000256" key="5">
    <source>
        <dbReference type="RuleBase" id="RU004404"/>
    </source>
</evidence>
<comment type="similarity">
    <text evidence="1 5">Belongs to the peptidase S41A family.</text>
</comment>
<dbReference type="EMBL" id="FQVQ01000002">
    <property type="protein sequence ID" value="SHE97560.1"/>
    <property type="molecule type" value="Genomic_DNA"/>
</dbReference>
<dbReference type="InterPro" id="IPR004447">
    <property type="entry name" value="Peptidase_S41A"/>
</dbReference>
<dbReference type="InterPro" id="IPR001478">
    <property type="entry name" value="PDZ"/>
</dbReference>
<name>A0A1M4XVV8_9FLAO</name>
<dbReference type="AlphaFoldDB" id="A0A1M4XVV8"/>
<dbReference type="NCBIfam" id="TIGR00225">
    <property type="entry name" value="prc"/>
    <property type="match status" value="1"/>
</dbReference>
<dbReference type="Pfam" id="PF00595">
    <property type="entry name" value="PDZ"/>
    <property type="match status" value="1"/>
</dbReference>
<proteinExistence type="inferred from homology"/>